<name>A0A939RV76_9MICO</name>
<accession>A0A939RV76</accession>
<dbReference type="RefSeq" id="WP_208047065.1">
    <property type="nucleotide sequence ID" value="NZ_JAGDYL010000046.1"/>
</dbReference>
<organism evidence="2 3">
    <name type="scientific">Leucobacter ruminantium</name>
    <dbReference type="NCBI Taxonomy" id="1289170"/>
    <lineage>
        <taxon>Bacteria</taxon>
        <taxon>Bacillati</taxon>
        <taxon>Actinomycetota</taxon>
        <taxon>Actinomycetes</taxon>
        <taxon>Micrococcales</taxon>
        <taxon>Microbacteriaceae</taxon>
        <taxon>Leucobacter</taxon>
    </lineage>
</organism>
<dbReference type="Proteomes" id="UP000664398">
    <property type="component" value="Unassembled WGS sequence"/>
</dbReference>
<evidence type="ECO:0000256" key="1">
    <source>
        <dbReference type="SAM" id="MobiDB-lite"/>
    </source>
</evidence>
<proteinExistence type="predicted"/>
<evidence type="ECO:0000313" key="2">
    <source>
        <dbReference type="EMBL" id="MBO1806615.1"/>
    </source>
</evidence>
<reference evidence="2" key="1">
    <citation type="submission" date="2021-03" db="EMBL/GenBank/DDBJ databases">
        <title>Leucobacter chromiisoli sp. nov., isolated from chromium-containing soil of chemical plant.</title>
        <authorList>
            <person name="Xu Z."/>
        </authorList>
    </citation>
    <scope>NUCLEOTIDE SEQUENCE</scope>
    <source>
        <strain evidence="2">A2</strain>
    </source>
</reference>
<gene>
    <name evidence="2" type="ORF">J4H91_15040</name>
</gene>
<sequence length="714" mass="74884">MRATVTVPGQDPVSKEAEAPFSVGTERIDVSAQKRFTPLGDENAETENLTGVTAGDSVGVVLRALNADVPRSTVLDSLRIVEPGEGSNARFFGDDLRFGGFDMSTPERIAAAWPAGATGAVVTWSYDDGTTATDEPTAGEAMPAPATGKTVTGFEVVFTGAIAPGAVSELRYRLDSSVDEDFVPAGGTSGKLRNTIDVTGAREGLDPDEASASATVAYVAPRIDASIDKRVGPGVVLPGQQVVVQLGTEVKTDGGRTKPTRIVVEDALAGDGTFWDAFDAKRILPPISRPTTSAGAQASLLIEYRDAAGTWKTLVVNPDADTAVDVEAEAGEEVTGLRFVYANVAGFDQVTYVKPNILFEARDELRSSGKPTAGAFDGRPEAYENTASVEATGKLDERTVTGEDEDRASVGIRGEEGGPGPEGLWAGKTWQHDALTSQSGASSWTTQRWAVTREGYSSAVLQDPASPTASGEGTVFEAFDLTHVRPIRTSGPVADATVDPMLRWDLVTAVELWDGARWVPVAAPSGGWTDAGGFVGYTLTAAEREWARGVRLILAENTAAREAAAEAGDLTAPAAGSGIAASGELRSFRLDWKLRDRARTADGSLKWVKEKDTSFNCDGGGDGCVDNVFRLSGTTSDGAEHSDTANDTIQVIDAAQNVALDKRVQALGVASTPCTVSAAASDCVQLVVPNAGELDPADYPRARYTLTTRNSSER</sequence>
<feature type="region of interest" description="Disordered" evidence="1">
    <location>
        <begin position="368"/>
        <end position="427"/>
    </location>
</feature>
<keyword evidence="3" id="KW-1185">Reference proteome</keyword>
<dbReference type="AlphaFoldDB" id="A0A939RV76"/>
<evidence type="ECO:0000313" key="3">
    <source>
        <dbReference type="Proteomes" id="UP000664398"/>
    </source>
</evidence>
<comment type="caution">
    <text evidence="2">The sequence shown here is derived from an EMBL/GenBank/DDBJ whole genome shotgun (WGS) entry which is preliminary data.</text>
</comment>
<dbReference type="EMBL" id="JAGDYL010000046">
    <property type="protein sequence ID" value="MBO1806615.1"/>
    <property type="molecule type" value="Genomic_DNA"/>
</dbReference>
<protein>
    <submittedName>
        <fullName evidence="2">Uncharacterized protein</fullName>
    </submittedName>
</protein>